<keyword evidence="1" id="KW-0812">Transmembrane</keyword>
<feature type="transmembrane region" description="Helical" evidence="1">
    <location>
        <begin position="34"/>
        <end position="55"/>
    </location>
</feature>
<proteinExistence type="predicted"/>
<accession>W6R903</accession>
<reference evidence="2" key="1">
    <citation type="submission" date="2013-11" db="EMBL/GenBank/DDBJ databases">
        <title>Draft genome sequence of the broad-host-range Rhizobium sp. LPU83 strain, a member of the low-genetic diversity Oregon-like Rhizobium sp. group.</title>
        <authorList>
            <person name="Wibberg D."/>
            <person name="Puehler A."/>
            <person name="Schlueter A."/>
        </authorList>
    </citation>
    <scope>NUCLEOTIDE SEQUENCE [LARGE SCALE GENOMIC DNA]</scope>
    <source>
        <strain evidence="2">LPU83</strain>
    </source>
</reference>
<gene>
    <name evidence="2" type="ORF">LPU83_2100</name>
</gene>
<dbReference type="KEGG" id="rhl:LPU83_2100"/>
<feature type="transmembrane region" description="Helical" evidence="1">
    <location>
        <begin position="67"/>
        <end position="84"/>
    </location>
</feature>
<keyword evidence="3" id="KW-1185">Reference proteome</keyword>
<name>W6R903_9HYPH</name>
<protein>
    <submittedName>
        <fullName evidence="2">Uncharacterized protein</fullName>
    </submittedName>
</protein>
<organism evidence="2 3">
    <name type="scientific">Rhizobium favelukesii</name>
    <dbReference type="NCBI Taxonomy" id="348824"/>
    <lineage>
        <taxon>Bacteria</taxon>
        <taxon>Pseudomonadati</taxon>
        <taxon>Pseudomonadota</taxon>
        <taxon>Alphaproteobacteria</taxon>
        <taxon>Hyphomicrobiales</taxon>
        <taxon>Rhizobiaceae</taxon>
        <taxon>Rhizobium/Agrobacterium group</taxon>
        <taxon>Rhizobium</taxon>
    </lineage>
</organism>
<sequence>MSVVRSRPFPVLLISTSDMDDALDAMSKVHDVPAWVSIATLLVAGTVLIFGNWIASVTHPADALPGMLIKLVIIALGTGVYRLLAFTKIPFSLLGFAHRSAGNCPVLSDGGIH</sequence>
<evidence type="ECO:0000256" key="1">
    <source>
        <dbReference type="SAM" id="Phobius"/>
    </source>
</evidence>
<evidence type="ECO:0000313" key="2">
    <source>
        <dbReference type="EMBL" id="CDM57757.1"/>
    </source>
</evidence>
<evidence type="ECO:0000313" key="3">
    <source>
        <dbReference type="Proteomes" id="UP000019443"/>
    </source>
</evidence>
<dbReference type="HOGENOM" id="CLU_2131538_0_0_5"/>
<dbReference type="AlphaFoldDB" id="W6R903"/>
<dbReference type="Proteomes" id="UP000019443">
    <property type="component" value="Chromosome"/>
</dbReference>
<dbReference type="EMBL" id="HG916852">
    <property type="protein sequence ID" value="CDM57757.1"/>
    <property type="molecule type" value="Genomic_DNA"/>
</dbReference>
<keyword evidence="1" id="KW-1133">Transmembrane helix</keyword>
<keyword evidence="1" id="KW-0472">Membrane</keyword>